<protein>
    <submittedName>
        <fullName evidence="1">Uncharacterized protein</fullName>
    </submittedName>
</protein>
<dbReference type="EMBL" id="JAMKPW020000022">
    <property type="protein sequence ID" value="KAK8206828.1"/>
    <property type="molecule type" value="Genomic_DNA"/>
</dbReference>
<dbReference type="Proteomes" id="UP001320706">
    <property type="component" value="Unassembled WGS sequence"/>
</dbReference>
<keyword evidence="2" id="KW-1185">Reference proteome</keyword>
<organism evidence="1 2">
    <name type="scientific">Zalaria obscura</name>
    <dbReference type="NCBI Taxonomy" id="2024903"/>
    <lineage>
        <taxon>Eukaryota</taxon>
        <taxon>Fungi</taxon>
        <taxon>Dikarya</taxon>
        <taxon>Ascomycota</taxon>
        <taxon>Pezizomycotina</taxon>
        <taxon>Dothideomycetes</taxon>
        <taxon>Dothideomycetidae</taxon>
        <taxon>Dothideales</taxon>
        <taxon>Zalariaceae</taxon>
        <taxon>Zalaria</taxon>
    </lineage>
</organism>
<proteinExistence type="predicted"/>
<evidence type="ECO:0000313" key="1">
    <source>
        <dbReference type="EMBL" id="KAK8206828.1"/>
    </source>
</evidence>
<comment type="caution">
    <text evidence="1">The sequence shown here is derived from an EMBL/GenBank/DDBJ whole genome shotgun (WGS) entry which is preliminary data.</text>
</comment>
<reference evidence="1" key="1">
    <citation type="submission" date="2024-02" db="EMBL/GenBank/DDBJ databases">
        <title>Metagenome Assembled Genome of Zalaria obscura JY119.</title>
        <authorList>
            <person name="Vighnesh L."/>
            <person name="Jagadeeshwari U."/>
            <person name="Venkata Ramana C."/>
            <person name="Sasikala C."/>
        </authorList>
    </citation>
    <scope>NUCLEOTIDE SEQUENCE</scope>
    <source>
        <strain evidence="1">JY119</strain>
    </source>
</reference>
<evidence type="ECO:0000313" key="2">
    <source>
        <dbReference type="Proteomes" id="UP001320706"/>
    </source>
</evidence>
<sequence length="107" mass="10779">MSQLEGPGKDDRFIMLGHAHDSPGAVVGKPSQDSGAQSSPKGISEVSTRAGLAHMQLSPAICISSPSALDSPSVGVLPSRGQGLTPAGLRFAAHSSTYPGCPTFAPP</sequence>
<gene>
    <name evidence="1" type="ORF">M8818_004663</name>
</gene>
<name>A0ACC3SC93_9PEZI</name>
<accession>A0ACC3SC93</accession>